<evidence type="ECO:0000256" key="2">
    <source>
        <dbReference type="ARBA" id="ARBA00022692"/>
    </source>
</evidence>
<evidence type="ECO:0000256" key="4">
    <source>
        <dbReference type="ARBA" id="ARBA00022989"/>
    </source>
</evidence>
<gene>
    <name evidence="9" type="ORF">JKP88DRAFT_234577</name>
</gene>
<evidence type="ECO:0000313" key="10">
    <source>
        <dbReference type="Proteomes" id="UP000664859"/>
    </source>
</evidence>
<keyword evidence="2 8" id="KW-0812">Transmembrane</keyword>
<evidence type="ECO:0000313" key="9">
    <source>
        <dbReference type="EMBL" id="KAG5188188.1"/>
    </source>
</evidence>
<feature type="transmembrane region" description="Helical" evidence="8">
    <location>
        <begin position="6"/>
        <end position="27"/>
    </location>
</feature>
<dbReference type="PANTHER" id="PTHR28492:SF1">
    <property type="entry name" value="UBIQUINOL-CYTOCHROME-C REDUCTASE COMPLEX ASSEMBLY FACTOR 6"/>
    <property type="match status" value="1"/>
</dbReference>
<evidence type="ECO:0000256" key="7">
    <source>
        <dbReference type="ARBA" id="ARBA00044944"/>
    </source>
</evidence>
<keyword evidence="4 8" id="KW-1133">Transmembrane helix</keyword>
<name>A0A835Z820_9STRA</name>
<reference evidence="9" key="1">
    <citation type="submission" date="2021-02" db="EMBL/GenBank/DDBJ databases">
        <title>First Annotated Genome of the Yellow-green Alga Tribonema minus.</title>
        <authorList>
            <person name="Mahan K.M."/>
        </authorList>
    </citation>
    <scope>NUCLEOTIDE SEQUENCE</scope>
    <source>
        <strain evidence="9">UTEX B ZZ1240</strain>
    </source>
</reference>
<accession>A0A835Z820</accession>
<evidence type="ECO:0000256" key="3">
    <source>
        <dbReference type="ARBA" id="ARBA00022792"/>
    </source>
</evidence>
<evidence type="ECO:0000256" key="5">
    <source>
        <dbReference type="ARBA" id="ARBA00023128"/>
    </source>
</evidence>
<keyword evidence="6 8" id="KW-0472">Membrane</keyword>
<dbReference type="InterPro" id="IPR027858">
    <property type="entry name" value="BRAWNIN"/>
</dbReference>
<dbReference type="EMBL" id="JAFCMP010000075">
    <property type="protein sequence ID" value="KAG5188188.1"/>
    <property type="molecule type" value="Genomic_DNA"/>
</dbReference>
<protein>
    <submittedName>
        <fullName evidence="9">Uncharacterized protein</fullName>
    </submittedName>
</protein>
<evidence type="ECO:0000256" key="6">
    <source>
        <dbReference type="ARBA" id="ARBA00023136"/>
    </source>
</evidence>
<sequence>MRTTTFAEYAVLFGASMASMLAGASLVHNIFKPDLTLPLDAVASHAQDQVSSKQTKH</sequence>
<dbReference type="AlphaFoldDB" id="A0A835Z820"/>
<comment type="subcellular location">
    <subcellularLocation>
        <location evidence="1">Mitochondrion inner membrane</location>
        <topology evidence="1">Single-pass membrane protein</topology>
    </subcellularLocation>
</comment>
<comment type="caution">
    <text evidence="9">The sequence shown here is derived from an EMBL/GenBank/DDBJ whole genome shotgun (WGS) entry which is preliminary data.</text>
</comment>
<keyword evidence="3" id="KW-0999">Mitochondrion inner membrane</keyword>
<dbReference type="PANTHER" id="PTHR28492">
    <property type="entry name" value="HYPOTHETICAL PROTEIN LOC691921"/>
    <property type="match status" value="1"/>
</dbReference>
<feature type="non-terminal residue" evidence="9">
    <location>
        <position position="1"/>
    </location>
</feature>
<keyword evidence="5" id="KW-0496">Mitochondrion</keyword>
<keyword evidence="10" id="KW-1185">Reference proteome</keyword>
<dbReference type="Pfam" id="PF14990">
    <property type="entry name" value="DUF4516"/>
    <property type="match status" value="1"/>
</dbReference>
<comment type="similarity">
    <text evidence="7">Belongs to the UQCC6 family.</text>
</comment>
<dbReference type="Proteomes" id="UP000664859">
    <property type="component" value="Unassembled WGS sequence"/>
</dbReference>
<evidence type="ECO:0000256" key="8">
    <source>
        <dbReference type="SAM" id="Phobius"/>
    </source>
</evidence>
<evidence type="ECO:0000256" key="1">
    <source>
        <dbReference type="ARBA" id="ARBA00004434"/>
    </source>
</evidence>
<proteinExistence type="inferred from homology"/>
<dbReference type="GO" id="GO:0034551">
    <property type="term" value="P:mitochondrial respiratory chain complex III assembly"/>
    <property type="evidence" value="ECO:0007669"/>
    <property type="project" value="InterPro"/>
</dbReference>
<organism evidence="9 10">
    <name type="scientific">Tribonema minus</name>
    <dbReference type="NCBI Taxonomy" id="303371"/>
    <lineage>
        <taxon>Eukaryota</taxon>
        <taxon>Sar</taxon>
        <taxon>Stramenopiles</taxon>
        <taxon>Ochrophyta</taxon>
        <taxon>PX clade</taxon>
        <taxon>Xanthophyceae</taxon>
        <taxon>Tribonematales</taxon>
        <taxon>Tribonemataceae</taxon>
        <taxon>Tribonema</taxon>
    </lineage>
</organism>
<dbReference type="GO" id="GO:0005743">
    <property type="term" value="C:mitochondrial inner membrane"/>
    <property type="evidence" value="ECO:0007669"/>
    <property type="project" value="UniProtKB-SubCell"/>
</dbReference>